<name>A0A0F7LB95_9VIRU</name>
<protein>
    <submittedName>
        <fullName evidence="1">Uncharacterized protein</fullName>
    </submittedName>
</protein>
<dbReference type="EMBL" id="KR029607">
    <property type="protein sequence ID" value="AKH48637.1"/>
    <property type="molecule type" value="Genomic_DNA"/>
</dbReference>
<reference evidence="1" key="2">
    <citation type="submission" date="2015-03" db="EMBL/GenBank/DDBJ databases">
        <authorList>
            <person name="Chow C.-E.T."/>
            <person name="Winget D.M."/>
            <person name="White R.A.III."/>
            <person name="Hallam S.J."/>
            <person name="Suttle C.A."/>
        </authorList>
    </citation>
    <scope>NUCLEOTIDE SEQUENCE</scope>
    <source>
        <strain evidence="1">Oxic3_1</strain>
    </source>
</reference>
<organism evidence="1">
    <name type="scientific">uncultured marine virus</name>
    <dbReference type="NCBI Taxonomy" id="186617"/>
    <lineage>
        <taxon>Viruses</taxon>
        <taxon>environmental samples</taxon>
    </lineage>
</organism>
<reference evidence="1" key="1">
    <citation type="journal article" date="2015" name="Front. Microbiol.">
        <title>Combining genomic sequencing methods to explore viral diversity and reveal potential virus-host interactions.</title>
        <authorList>
            <person name="Chow C.E."/>
            <person name="Winget D.M."/>
            <person name="White R.A.III."/>
            <person name="Hallam S.J."/>
            <person name="Suttle C.A."/>
        </authorList>
    </citation>
    <scope>NUCLEOTIDE SEQUENCE</scope>
    <source>
        <strain evidence="1">Oxic3_1</strain>
    </source>
</reference>
<proteinExistence type="predicted"/>
<evidence type="ECO:0000313" key="1">
    <source>
        <dbReference type="EMBL" id="AKH48637.1"/>
    </source>
</evidence>
<accession>A0A0F7LB95</accession>
<sequence length="50" mass="6133">MFLVVLHISCLVVDVQTCNYRHSSFQFRFDNRQNHHLVFFDLNHSIYLMF</sequence>